<dbReference type="EMBL" id="CAEZWE010000113">
    <property type="protein sequence ID" value="CAB4666796.1"/>
    <property type="molecule type" value="Genomic_DNA"/>
</dbReference>
<organism evidence="2">
    <name type="scientific">freshwater metagenome</name>
    <dbReference type="NCBI Taxonomy" id="449393"/>
    <lineage>
        <taxon>unclassified sequences</taxon>
        <taxon>metagenomes</taxon>
        <taxon>ecological metagenomes</taxon>
    </lineage>
</organism>
<evidence type="ECO:0000313" key="2">
    <source>
        <dbReference type="EMBL" id="CAB4666796.1"/>
    </source>
</evidence>
<dbReference type="InterPro" id="IPR011041">
    <property type="entry name" value="Quinoprot_gluc/sorb_DH_b-prop"/>
</dbReference>
<feature type="domain" description="Glucose/Sorbosone dehydrogenase" evidence="1">
    <location>
        <begin position="62"/>
        <end position="381"/>
    </location>
</feature>
<accession>A0A6J6LYC6</accession>
<dbReference type="PANTHER" id="PTHR19328">
    <property type="entry name" value="HEDGEHOG-INTERACTING PROTEIN"/>
    <property type="match status" value="1"/>
</dbReference>
<evidence type="ECO:0000259" key="1">
    <source>
        <dbReference type="Pfam" id="PF07995"/>
    </source>
</evidence>
<dbReference type="Gene3D" id="2.120.10.30">
    <property type="entry name" value="TolB, C-terminal domain"/>
    <property type="match status" value="1"/>
</dbReference>
<dbReference type="Pfam" id="PF07995">
    <property type="entry name" value="GSDH"/>
    <property type="match status" value="1"/>
</dbReference>
<dbReference type="AlphaFoldDB" id="A0A6J6LYC6"/>
<proteinExistence type="predicted"/>
<dbReference type="SUPFAM" id="SSF50952">
    <property type="entry name" value="Soluble quinoprotein glucose dehydrogenase"/>
    <property type="match status" value="1"/>
</dbReference>
<sequence>MKRITVAALLVVVAAACTQSAEPDSSIATSTTEAIAPNAEVTYTVRQIAKVEGAVDIVERSPDDNWIYIVGRDGIVERWNRSSNTRIDRVLDISKFTNGEGERGLLGLAFRERNSAWTAFVNYTNTDGDTTIASFPVRDDGTIDASQPSGREILVIEQPYSNHNGGGIAVGPDNMVYIGMGDGGSANDPERYSLNMSSLLGKMLRIDPRDEGGYDIPTDNPFVTTSGARGEIWSIGLRNPWRFSFDSQGNLWIADVGQGNIEEVSAAKAEGATPGGRGVSFGWSAYEGSARFNEDVSSEGALMPVHEYTHTNGACSISGGAVGTNTATPSRAGWYFFGDYCTGKVTAILTDGEKTVLEEPVAEDFSNITAVRTTSTSLYVLSLDGPVHEIRAVRK</sequence>
<dbReference type="PROSITE" id="PS51257">
    <property type="entry name" value="PROKAR_LIPOPROTEIN"/>
    <property type="match status" value="1"/>
</dbReference>
<dbReference type="PANTHER" id="PTHR19328:SF75">
    <property type="entry name" value="ALDOSE SUGAR DEHYDROGENASE YLII"/>
    <property type="match status" value="1"/>
</dbReference>
<protein>
    <submittedName>
        <fullName evidence="2">Unannotated protein</fullName>
    </submittedName>
</protein>
<dbReference type="InterPro" id="IPR011042">
    <property type="entry name" value="6-blade_b-propeller_TolB-like"/>
</dbReference>
<gene>
    <name evidence="2" type="ORF">UFOPK2169_01747</name>
</gene>
<reference evidence="2" key="1">
    <citation type="submission" date="2020-05" db="EMBL/GenBank/DDBJ databases">
        <authorList>
            <person name="Chiriac C."/>
            <person name="Salcher M."/>
            <person name="Ghai R."/>
            <person name="Kavagutti S V."/>
        </authorList>
    </citation>
    <scope>NUCLEOTIDE SEQUENCE</scope>
</reference>
<name>A0A6J6LYC6_9ZZZZ</name>
<dbReference type="InterPro" id="IPR012938">
    <property type="entry name" value="Glc/Sorbosone_DH"/>
</dbReference>